<sequence>MAHHMTGTFGAVGRFFNDIGRARNMALTYERLARLSDNELGRRGLKRTELAQEAARRCGF</sequence>
<accession>A0A506TWL8</accession>
<comment type="caution">
    <text evidence="1">The sequence shown here is derived from an EMBL/GenBank/DDBJ whole genome shotgun (WGS) entry which is preliminary data.</text>
</comment>
<dbReference type="AlphaFoldDB" id="A0A506TWL8"/>
<dbReference type="EMBL" id="VHLH01000030">
    <property type="protein sequence ID" value="TPW26463.1"/>
    <property type="molecule type" value="Genomic_DNA"/>
</dbReference>
<gene>
    <name evidence="1" type="ORF">FJU11_14780</name>
</gene>
<protein>
    <recommendedName>
        <fullName evidence="3">DUF1127 domain-containing protein</fullName>
    </recommendedName>
</protein>
<proteinExistence type="predicted"/>
<reference evidence="1 2" key="1">
    <citation type="submission" date="2019-06" db="EMBL/GenBank/DDBJ databases">
        <authorList>
            <person name="Li M."/>
        </authorList>
    </citation>
    <scope>NUCLEOTIDE SEQUENCE [LARGE SCALE GENOMIC DNA]</scope>
    <source>
        <strain evidence="1 2">BGMRC6574</strain>
    </source>
</reference>
<evidence type="ECO:0000313" key="1">
    <source>
        <dbReference type="EMBL" id="TPW26463.1"/>
    </source>
</evidence>
<name>A0A506TWL8_9HYPH</name>
<dbReference type="RefSeq" id="WP_141167847.1">
    <property type="nucleotide sequence ID" value="NZ_VHLH01000030.1"/>
</dbReference>
<organism evidence="1 2">
    <name type="scientific">Pararhizobium mangrovi</name>
    <dbReference type="NCBI Taxonomy" id="2590452"/>
    <lineage>
        <taxon>Bacteria</taxon>
        <taxon>Pseudomonadati</taxon>
        <taxon>Pseudomonadota</taxon>
        <taxon>Alphaproteobacteria</taxon>
        <taxon>Hyphomicrobiales</taxon>
        <taxon>Rhizobiaceae</taxon>
        <taxon>Rhizobium/Agrobacterium group</taxon>
        <taxon>Pararhizobium</taxon>
    </lineage>
</organism>
<keyword evidence="2" id="KW-1185">Reference proteome</keyword>
<evidence type="ECO:0000313" key="2">
    <source>
        <dbReference type="Proteomes" id="UP000320314"/>
    </source>
</evidence>
<dbReference type="Proteomes" id="UP000320314">
    <property type="component" value="Unassembled WGS sequence"/>
</dbReference>
<evidence type="ECO:0008006" key="3">
    <source>
        <dbReference type="Google" id="ProtNLM"/>
    </source>
</evidence>